<evidence type="ECO:0000259" key="2">
    <source>
        <dbReference type="Pfam" id="PF26082"/>
    </source>
</evidence>
<feature type="region of interest" description="Disordered" evidence="1">
    <location>
        <begin position="108"/>
        <end position="130"/>
    </location>
</feature>
<evidence type="ECO:0000313" key="4">
    <source>
        <dbReference type="Proteomes" id="UP001281003"/>
    </source>
</evidence>
<reference evidence="3" key="1">
    <citation type="journal article" date="2023" name="Mol. Phylogenet. Evol.">
        <title>Genome-scale phylogeny and comparative genomics of the fungal order Sordariales.</title>
        <authorList>
            <person name="Hensen N."/>
            <person name="Bonometti L."/>
            <person name="Westerberg I."/>
            <person name="Brannstrom I.O."/>
            <person name="Guillou S."/>
            <person name="Cros-Aarteil S."/>
            <person name="Calhoun S."/>
            <person name="Haridas S."/>
            <person name="Kuo A."/>
            <person name="Mondo S."/>
            <person name="Pangilinan J."/>
            <person name="Riley R."/>
            <person name="LaButti K."/>
            <person name="Andreopoulos B."/>
            <person name="Lipzen A."/>
            <person name="Chen C."/>
            <person name="Yan M."/>
            <person name="Daum C."/>
            <person name="Ng V."/>
            <person name="Clum A."/>
            <person name="Steindorff A."/>
            <person name="Ohm R.A."/>
            <person name="Martin F."/>
            <person name="Silar P."/>
            <person name="Natvig D.O."/>
            <person name="Lalanne C."/>
            <person name="Gautier V."/>
            <person name="Ament-Velasquez S.L."/>
            <person name="Kruys A."/>
            <person name="Hutchinson M.I."/>
            <person name="Powell A.J."/>
            <person name="Barry K."/>
            <person name="Miller A.N."/>
            <person name="Grigoriev I.V."/>
            <person name="Debuchy R."/>
            <person name="Gladieux P."/>
            <person name="Hiltunen Thoren M."/>
            <person name="Johannesson H."/>
        </authorList>
    </citation>
    <scope>NUCLEOTIDE SEQUENCE</scope>
    <source>
        <strain evidence="3">FGSC 1904</strain>
    </source>
</reference>
<dbReference type="Gene3D" id="3.30.160.60">
    <property type="entry name" value="Classic Zinc Finger"/>
    <property type="match status" value="1"/>
</dbReference>
<name>A0AAE0PGK0_SORBR</name>
<reference evidence="3" key="2">
    <citation type="submission" date="2023-07" db="EMBL/GenBank/DDBJ databases">
        <authorList>
            <consortium name="Lawrence Berkeley National Laboratory"/>
            <person name="Haridas S."/>
            <person name="Hensen N."/>
            <person name="Bonometti L."/>
            <person name="Westerberg I."/>
            <person name="Brannstrom I.O."/>
            <person name="Guillou S."/>
            <person name="Cros-Aarteil S."/>
            <person name="Calhoun S."/>
            <person name="Kuo A."/>
            <person name="Mondo S."/>
            <person name="Pangilinan J."/>
            <person name="Riley R."/>
            <person name="LaButti K."/>
            <person name="Andreopoulos B."/>
            <person name="Lipzen A."/>
            <person name="Chen C."/>
            <person name="Yanf M."/>
            <person name="Daum C."/>
            <person name="Ng V."/>
            <person name="Clum A."/>
            <person name="Steindorff A."/>
            <person name="Ohm R."/>
            <person name="Martin F."/>
            <person name="Silar P."/>
            <person name="Natvig D."/>
            <person name="Lalanne C."/>
            <person name="Gautier V."/>
            <person name="Ament-velasquez S.L."/>
            <person name="Kruys A."/>
            <person name="Hutchinson M.I."/>
            <person name="Powell A.J."/>
            <person name="Barry K."/>
            <person name="Miller A.N."/>
            <person name="Grigoriev I.V."/>
            <person name="Debuchy R."/>
            <person name="Gladieux P."/>
            <person name="Thoren M.H."/>
            <person name="Johannesson H."/>
        </authorList>
    </citation>
    <scope>NUCLEOTIDE SEQUENCE</scope>
    <source>
        <strain evidence="3">FGSC 1904</strain>
    </source>
</reference>
<protein>
    <recommendedName>
        <fullName evidence="2">Oxidoreductase acuF-like C2H2 type zinc-finger domain-containing protein</fullName>
    </recommendedName>
</protein>
<keyword evidence="4" id="KW-1185">Reference proteome</keyword>
<accession>A0AAE0PGK0</accession>
<dbReference type="PANTHER" id="PTHR35391">
    <property type="entry name" value="C2H2-TYPE DOMAIN-CONTAINING PROTEIN-RELATED"/>
    <property type="match status" value="1"/>
</dbReference>
<feature type="region of interest" description="Disordered" evidence="1">
    <location>
        <begin position="231"/>
        <end position="251"/>
    </location>
</feature>
<organism evidence="3 4">
    <name type="scientific">Sordaria brevicollis</name>
    <dbReference type="NCBI Taxonomy" id="83679"/>
    <lineage>
        <taxon>Eukaryota</taxon>
        <taxon>Fungi</taxon>
        <taxon>Dikarya</taxon>
        <taxon>Ascomycota</taxon>
        <taxon>Pezizomycotina</taxon>
        <taxon>Sordariomycetes</taxon>
        <taxon>Sordariomycetidae</taxon>
        <taxon>Sordariales</taxon>
        <taxon>Sordariaceae</taxon>
        <taxon>Sordaria</taxon>
    </lineage>
</organism>
<comment type="caution">
    <text evidence="3">The sequence shown here is derived from an EMBL/GenBank/DDBJ whole genome shotgun (WGS) entry which is preliminary data.</text>
</comment>
<dbReference type="Pfam" id="PF26082">
    <property type="entry name" value="zf-C2H2_AcuF"/>
    <property type="match status" value="1"/>
</dbReference>
<feature type="compositionally biased region" description="Acidic residues" evidence="1">
    <location>
        <begin position="120"/>
        <end position="130"/>
    </location>
</feature>
<dbReference type="InterPro" id="IPR058925">
    <property type="entry name" value="zf-C2H2_AcuF"/>
</dbReference>
<evidence type="ECO:0000313" key="3">
    <source>
        <dbReference type="EMBL" id="KAK3399583.1"/>
    </source>
</evidence>
<dbReference type="Proteomes" id="UP001281003">
    <property type="component" value="Unassembled WGS sequence"/>
</dbReference>
<sequence length="586" mass="65790">MDDQTISGKCRRIRQHLTDLLTTLDYEPAQATTTTTTTTVTASSIKDVLERFMLWAGNLGALRKPTSKLSLDSRLASSPDLLDYICTELDDMAEAVGDLMNLVNGTQPDREVGYSSGSENDFDMQSDESSCSDDSFDEAASVLEVVSQTIASLLKVGILVRQPASSGTDRFHRASRDSTNAFLDRFDIDYVQHKHPKLGTGDQSSRLGKAIATRRQFIRYCRDHKSNLAAEEKEMKDPSNPQIGSQKATTAKQSSKATTFIARANLIDAIQGSVDALEEEDDTVSRCSVSTTSESLAVLKLPRLVELSPDDDPFECPICYTLQQFRSEQAWRQVRHAYRDLKAYVCTVGGTECNDKFFDDRTSWFNHELEQHRSRYACVLCGDRDGQGLRQRNELKQHILNVHGKFDSDQLELLEDAGRNAVIDFKADDCPFCDDWSALIAKRMPPGRDTQPEDGFTVNSNRFKKHVAMHLEQLAIFALPRHQHRDDQDEDGSNGSDSRALDSRSSASLRGSFASRDDQDIQEEQDDDNAPSWQHQVTQAVDFQIRSQPTPTTGWQATDITIEERVQYASDTYETLLFSNRERSVC</sequence>
<evidence type="ECO:0000256" key="1">
    <source>
        <dbReference type="SAM" id="MobiDB-lite"/>
    </source>
</evidence>
<dbReference type="EMBL" id="JAUTDP010000004">
    <property type="protein sequence ID" value="KAK3399583.1"/>
    <property type="molecule type" value="Genomic_DNA"/>
</dbReference>
<gene>
    <name evidence="3" type="ORF">B0T20DRAFT_349290</name>
</gene>
<feature type="region of interest" description="Disordered" evidence="1">
    <location>
        <begin position="483"/>
        <end position="533"/>
    </location>
</feature>
<proteinExistence type="predicted"/>
<dbReference type="AlphaFoldDB" id="A0AAE0PGK0"/>
<feature type="compositionally biased region" description="Low complexity" evidence="1">
    <location>
        <begin position="495"/>
        <end position="514"/>
    </location>
</feature>
<dbReference type="PANTHER" id="PTHR35391:SF7">
    <property type="entry name" value="C2H2-TYPE DOMAIN-CONTAINING PROTEIN"/>
    <property type="match status" value="1"/>
</dbReference>
<feature type="compositionally biased region" description="Acidic residues" evidence="1">
    <location>
        <begin position="520"/>
        <end position="529"/>
    </location>
</feature>
<feature type="domain" description="Oxidoreductase acuF-like C2H2 type zinc-finger" evidence="2">
    <location>
        <begin position="312"/>
        <end position="341"/>
    </location>
</feature>